<keyword evidence="2" id="KW-0813">Transport</keyword>
<evidence type="ECO:0000256" key="3">
    <source>
        <dbReference type="ARBA" id="ARBA00022692"/>
    </source>
</evidence>
<name>A0A562URQ9_9ACTN</name>
<evidence type="ECO:0000313" key="9">
    <source>
        <dbReference type="Proteomes" id="UP000321617"/>
    </source>
</evidence>
<evidence type="ECO:0000256" key="5">
    <source>
        <dbReference type="ARBA" id="ARBA00023136"/>
    </source>
</evidence>
<feature type="transmembrane region" description="Helical" evidence="6">
    <location>
        <begin position="393"/>
        <end position="415"/>
    </location>
</feature>
<reference evidence="8 9" key="1">
    <citation type="journal article" date="2013" name="Stand. Genomic Sci.">
        <title>Genomic Encyclopedia of Type Strains, Phase I: The one thousand microbial genomes (KMG-I) project.</title>
        <authorList>
            <person name="Kyrpides N.C."/>
            <person name="Woyke T."/>
            <person name="Eisen J.A."/>
            <person name="Garrity G."/>
            <person name="Lilburn T.G."/>
            <person name="Beck B.J."/>
            <person name="Whitman W.B."/>
            <person name="Hugenholtz P."/>
            <person name="Klenk H.P."/>
        </authorList>
    </citation>
    <scope>NUCLEOTIDE SEQUENCE [LARGE SCALE GENOMIC DNA]</scope>
    <source>
        <strain evidence="8 9">DSM 45044</strain>
    </source>
</reference>
<evidence type="ECO:0000256" key="4">
    <source>
        <dbReference type="ARBA" id="ARBA00022989"/>
    </source>
</evidence>
<feature type="transmembrane region" description="Helical" evidence="6">
    <location>
        <begin position="140"/>
        <end position="165"/>
    </location>
</feature>
<keyword evidence="4 6" id="KW-1133">Transmembrane helix</keyword>
<dbReference type="PANTHER" id="PTHR42718">
    <property type="entry name" value="MAJOR FACILITATOR SUPERFAMILY MULTIDRUG TRANSPORTER MFSC"/>
    <property type="match status" value="1"/>
</dbReference>
<feature type="transmembrane region" description="Helical" evidence="6">
    <location>
        <begin position="267"/>
        <end position="287"/>
    </location>
</feature>
<evidence type="ECO:0000256" key="1">
    <source>
        <dbReference type="ARBA" id="ARBA00004651"/>
    </source>
</evidence>
<feature type="domain" description="Major facilitator superfamily (MFS) profile" evidence="7">
    <location>
        <begin position="15"/>
        <end position="449"/>
    </location>
</feature>
<dbReference type="Proteomes" id="UP000321617">
    <property type="component" value="Unassembled WGS sequence"/>
</dbReference>
<feature type="transmembrane region" description="Helical" evidence="6">
    <location>
        <begin position="171"/>
        <end position="190"/>
    </location>
</feature>
<dbReference type="InterPro" id="IPR020846">
    <property type="entry name" value="MFS_dom"/>
</dbReference>
<dbReference type="Pfam" id="PF07690">
    <property type="entry name" value="MFS_1"/>
    <property type="match status" value="1"/>
</dbReference>
<sequence>MTRIADPPTTTRWAPVVALALAMVVVTSDLTIASIALPDIGQHFSVSPADTAWVLLAYALPMAAVAIPAGQWADRADVRRVFLLSMAGVAVSSLVAGLATGFWMLLAARLFQGVAAALTMAVYMPIVASSVHTGQRGRAIGYVITIMTVGGLIGSPLGGLVTGTWGWRSVFLLKLPVVVAAVWVAWRSLGGDGRGLPVPSARLWRGAAVMGGAMVALLSGVERLAESTATGAVLLAISVALFAAWLRLRDSRPLVGVLRGRVMGLTLLSLFLASMLVGLVSFLLPYFVTERMGAGPEGLGLALLVFSGTIAPVSPVAGWLADRFGPHTVALAGAVVTLAGLVGLLTLDGDAGLPDLMWRMAILGVGGGLFNGPVNTGLMAATPPDMIGTAGGLFATVRTMASTVAPAVTALAWTTAGGGTAGFRAGVVVLAVGQAVSLLLLVAGRPRRGKAASGPA</sequence>
<dbReference type="InterPro" id="IPR011701">
    <property type="entry name" value="MFS"/>
</dbReference>
<dbReference type="GO" id="GO:0022857">
    <property type="term" value="F:transmembrane transporter activity"/>
    <property type="evidence" value="ECO:0007669"/>
    <property type="project" value="InterPro"/>
</dbReference>
<evidence type="ECO:0000256" key="6">
    <source>
        <dbReference type="SAM" id="Phobius"/>
    </source>
</evidence>
<feature type="transmembrane region" description="Helical" evidence="6">
    <location>
        <begin position="328"/>
        <end position="346"/>
    </location>
</feature>
<feature type="transmembrane region" description="Helical" evidence="6">
    <location>
        <begin position="299"/>
        <end position="321"/>
    </location>
</feature>
<feature type="transmembrane region" description="Helical" evidence="6">
    <location>
        <begin position="110"/>
        <end position="128"/>
    </location>
</feature>
<feature type="transmembrane region" description="Helical" evidence="6">
    <location>
        <begin position="12"/>
        <end position="37"/>
    </location>
</feature>
<dbReference type="Gene3D" id="1.20.1720.10">
    <property type="entry name" value="Multidrug resistance protein D"/>
    <property type="match status" value="1"/>
</dbReference>
<evidence type="ECO:0000313" key="8">
    <source>
        <dbReference type="EMBL" id="TWJ08300.1"/>
    </source>
</evidence>
<evidence type="ECO:0000259" key="7">
    <source>
        <dbReference type="PROSITE" id="PS50850"/>
    </source>
</evidence>
<dbReference type="AlphaFoldDB" id="A0A562URQ9"/>
<dbReference type="GO" id="GO:0005886">
    <property type="term" value="C:plasma membrane"/>
    <property type="evidence" value="ECO:0007669"/>
    <property type="project" value="UniProtKB-SubCell"/>
</dbReference>
<feature type="transmembrane region" description="Helical" evidence="6">
    <location>
        <begin position="81"/>
        <end position="104"/>
    </location>
</feature>
<dbReference type="EMBL" id="VLLL01000008">
    <property type="protein sequence ID" value="TWJ08300.1"/>
    <property type="molecule type" value="Genomic_DNA"/>
</dbReference>
<dbReference type="RefSeq" id="WP_147142775.1">
    <property type="nucleotide sequence ID" value="NZ_BAABIJ010000004.1"/>
</dbReference>
<proteinExistence type="predicted"/>
<feature type="transmembrane region" description="Helical" evidence="6">
    <location>
        <begin position="421"/>
        <end position="443"/>
    </location>
</feature>
<keyword evidence="5 6" id="KW-0472">Membrane</keyword>
<dbReference type="Gene3D" id="1.20.1250.20">
    <property type="entry name" value="MFS general substrate transporter like domains"/>
    <property type="match status" value="1"/>
</dbReference>
<comment type="subcellular location">
    <subcellularLocation>
        <location evidence="1">Cell membrane</location>
        <topology evidence="1">Multi-pass membrane protein</topology>
    </subcellularLocation>
</comment>
<evidence type="ECO:0000256" key="2">
    <source>
        <dbReference type="ARBA" id="ARBA00022448"/>
    </source>
</evidence>
<keyword evidence="9" id="KW-1185">Reference proteome</keyword>
<gene>
    <name evidence="8" type="ORF">LX16_4525</name>
</gene>
<feature type="transmembrane region" description="Helical" evidence="6">
    <location>
        <begin position="358"/>
        <end position="381"/>
    </location>
</feature>
<feature type="transmembrane region" description="Helical" evidence="6">
    <location>
        <begin position="202"/>
        <end position="221"/>
    </location>
</feature>
<comment type="caution">
    <text evidence="8">The sequence shown here is derived from an EMBL/GenBank/DDBJ whole genome shotgun (WGS) entry which is preliminary data.</text>
</comment>
<dbReference type="OrthoDB" id="102502at2"/>
<dbReference type="PROSITE" id="PS50850">
    <property type="entry name" value="MFS"/>
    <property type="match status" value="1"/>
</dbReference>
<dbReference type="PRINTS" id="PR01036">
    <property type="entry name" value="TCRTETB"/>
</dbReference>
<keyword evidence="3 6" id="KW-0812">Transmembrane</keyword>
<organism evidence="8 9">
    <name type="scientific">Stackebrandtia albiflava</name>
    <dbReference type="NCBI Taxonomy" id="406432"/>
    <lineage>
        <taxon>Bacteria</taxon>
        <taxon>Bacillati</taxon>
        <taxon>Actinomycetota</taxon>
        <taxon>Actinomycetes</taxon>
        <taxon>Glycomycetales</taxon>
        <taxon>Glycomycetaceae</taxon>
        <taxon>Stackebrandtia</taxon>
    </lineage>
</organism>
<protein>
    <submittedName>
        <fullName evidence="8">DHA2 family multidrug resistance protein-like MFS transporter</fullName>
    </submittedName>
</protein>
<feature type="transmembrane region" description="Helical" evidence="6">
    <location>
        <begin position="227"/>
        <end position="246"/>
    </location>
</feature>
<dbReference type="PANTHER" id="PTHR42718:SF9">
    <property type="entry name" value="MAJOR FACILITATOR SUPERFAMILY MULTIDRUG TRANSPORTER MFSC"/>
    <property type="match status" value="1"/>
</dbReference>
<feature type="transmembrane region" description="Helical" evidence="6">
    <location>
        <begin position="52"/>
        <end position="69"/>
    </location>
</feature>
<dbReference type="InterPro" id="IPR036259">
    <property type="entry name" value="MFS_trans_sf"/>
</dbReference>
<accession>A0A562URQ9</accession>
<dbReference type="SUPFAM" id="SSF103473">
    <property type="entry name" value="MFS general substrate transporter"/>
    <property type="match status" value="1"/>
</dbReference>